<name>A0A218WI55_PUNGR</name>
<reference evidence="2" key="2">
    <citation type="submission" date="2017-06" db="EMBL/GenBank/DDBJ databases">
        <title>The pomegranate genome and the genomics of punicalagin biosynthesis.</title>
        <authorList>
            <person name="Xu C."/>
        </authorList>
    </citation>
    <scope>NUCLEOTIDE SEQUENCE [LARGE SCALE GENOMIC DNA]</scope>
    <source>
        <tissue evidence="2">Fresh leaf</tissue>
    </source>
</reference>
<keyword evidence="5" id="KW-1185">Reference proteome</keyword>
<sequence length="137" mass="15492">MSVSVKEISVAGDSGSSDDEDDRFGNHRRKKKRIYRGFAGKFRRAKQVLLCSFPRSTNRRGVVSCGDKGVSGNRRCLFCISRPITLESPAESHTSDPNDPAFTHEMLRAMLEKNDFYSEECNPHLDVHDLPSCNRTR</sequence>
<evidence type="ECO:0000313" key="4">
    <source>
        <dbReference type="Proteomes" id="UP000197138"/>
    </source>
</evidence>
<reference evidence="4" key="1">
    <citation type="journal article" date="2017" name="Plant J.">
        <title>The pomegranate (Punica granatum L.) genome and the genomics of punicalagin biosynthesis.</title>
        <authorList>
            <person name="Qin G."/>
            <person name="Xu C."/>
            <person name="Ming R."/>
            <person name="Tang H."/>
            <person name="Guyot R."/>
            <person name="Kramer E.M."/>
            <person name="Hu Y."/>
            <person name="Yi X."/>
            <person name="Qi Y."/>
            <person name="Xu X."/>
            <person name="Gao Z."/>
            <person name="Pan H."/>
            <person name="Jian J."/>
            <person name="Tian Y."/>
            <person name="Yue Z."/>
            <person name="Xu Y."/>
        </authorList>
    </citation>
    <scope>NUCLEOTIDE SEQUENCE [LARGE SCALE GENOMIC DNA]</scope>
    <source>
        <strain evidence="4">cv. Dabenzi</strain>
    </source>
</reference>
<protein>
    <submittedName>
        <fullName evidence="2">Uncharacterized protein</fullName>
    </submittedName>
</protein>
<dbReference type="Proteomes" id="UP000233551">
    <property type="component" value="Unassembled WGS sequence"/>
</dbReference>
<dbReference type="PANTHER" id="PTHR35123:SF2">
    <property type="entry name" value="UBIQUITIN CARBOXYL-TERMINAL HYDROLASE-LIKE PROTEIN"/>
    <property type="match status" value="1"/>
</dbReference>
<gene>
    <name evidence="2" type="ORF">CDL15_Pgr018241</name>
    <name evidence="3" type="ORF">CRG98_024133</name>
</gene>
<evidence type="ECO:0000313" key="5">
    <source>
        <dbReference type="Proteomes" id="UP000233551"/>
    </source>
</evidence>
<evidence type="ECO:0000313" key="3">
    <source>
        <dbReference type="EMBL" id="PKI55521.1"/>
    </source>
</evidence>
<dbReference type="Proteomes" id="UP000197138">
    <property type="component" value="Unassembled WGS sequence"/>
</dbReference>
<proteinExistence type="predicted"/>
<accession>A0A218WI55</accession>
<dbReference type="EMBL" id="MTKT01004293">
    <property type="protein sequence ID" value="OWM72356.1"/>
    <property type="molecule type" value="Genomic_DNA"/>
</dbReference>
<feature type="region of interest" description="Disordered" evidence="1">
    <location>
        <begin position="1"/>
        <end position="28"/>
    </location>
</feature>
<dbReference type="EMBL" id="PGOL01001693">
    <property type="protein sequence ID" value="PKI55521.1"/>
    <property type="molecule type" value="Genomic_DNA"/>
</dbReference>
<organism evidence="2 4">
    <name type="scientific">Punica granatum</name>
    <name type="common">Pomegranate</name>
    <dbReference type="NCBI Taxonomy" id="22663"/>
    <lineage>
        <taxon>Eukaryota</taxon>
        <taxon>Viridiplantae</taxon>
        <taxon>Streptophyta</taxon>
        <taxon>Embryophyta</taxon>
        <taxon>Tracheophyta</taxon>
        <taxon>Spermatophyta</taxon>
        <taxon>Magnoliopsida</taxon>
        <taxon>eudicotyledons</taxon>
        <taxon>Gunneridae</taxon>
        <taxon>Pentapetalae</taxon>
        <taxon>rosids</taxon>
        <taxon>malvids</taxon>
        <taxon>Myrtales</taxon>
        <taxon>Lythraceae</taxon>
        <taxon>Punica</taxon>
    </lineage>
</organism>
<evidence type="ECO:0000256" key="1">
    <source>
        <dbReference type="SAM" id="MobiDB-lite"/>
    </source>
</evidence>
<evidence type="ECO:0000313" key="2">
    <source>
        <dbReference type="EMBL" id="OWM72356.1"/>
    </source>
</evidence>
<dbReference type="PANTHER" id="PTHR35123">
    <property type="entry name" value="OS07G0633900 PROTEIN-RELATED"/>
    <property type="match status" value="1"/>
</dbReference>
<comment type="caution">
    <text evidence="2">The sequence shown here is derived from an EMBL/GenBank/DDBJ whole genome shotgun (WGS) entry which is preliminary data.</text>
</comment>
<reference evidence="3 5" key="3">
    <citation type="submission" date="2017-11" db="EMBL/GenBank/DDBJ databases">
        <title>De-novo sequencing of pomegranate (Punica granatum L.) genome.</title>
        <authorList>
            <person name="Akparov Z."/>
            <person name="Amiraslanov A."/>
            <person name="Hajiyeva S."/>
            <person name="Abbasov M."/>
            <person name="Kaur K."/>
            <person name="Hamwieh A."/>
            <person name="Solovyev V."/>
            <person name="Salamov A."/>
            <person name="Braich B."/>
            <person name="Kosarev P."/>
            <person name="Mahmoud A."/>
            <person name="Hajiyev E."/>
            <person name="Babayeva S."/>
            <person name="Izzatullayeva V."/>
            <person name="Mammadov A."/>
            <person name="Mammadov A."/>
            <person name="Sharifova S."/>
            <person name="Ojaghi J."/>
            <person name="Eynullazada K."/>
            <person name="Bayramov B."/>
            <person name="Abdulazimova A."/>
            <person name="Shahmuradov I."/>
        </authorList>
    </citation>
    <scope>NUCLEOTIDE SEQUENCE [LARGE SCALE GENOMIC DNA]</scope>
    <source>
        <strain evidence="3">AG2017</strain>
        <strain evidence="5">cv. AG2017</strain>
        <tissue evidence="3">Leaf</tissue>
    </source>
</reference>
<dbReference type="AlphaFoldDB" id="A0A218WI55"/>